<comment type="subcellular location">
    <subcellularLocation>
        <location evidence="1">Cytoplasm</location>
    </subcellularLocation>
</comment>
<keyword evidence="7" id="KW-0547">Nucleotide-binding</keyword>
<gene>
    <name evidence="11" type="ORF">METZ01_LOCUS307792</name>
</gene>
<dbReference type="InterPro" id="IPR027417">
    <property type="entry name" value="P-loop_NTPase"/>
</dbReference>
<evidence type="ECO:0000313" key="11">
    <source>
        <dbReference type="EMBL" id="SVC54938.1"/>
    </source>
</evidence>
<dbReference type="AlphaFoldDB" id="A0A382N2Z1"/>
<dbReference type="InterPro" id="IPR003442">
    <property type="entry name" value="T6A_TsaE"/>
</dbReference>
<dbReference type="Pfam" id="PF02367">
    <property type="entry name" value="TsaE"/>
    <property type="match status" value="1"/>
</dbReference>
<feature type="non-terminal residue" evidence="11">
    <location>
        <position position="145"/>
    </location>
</feature>
<keyword evidence="5" id="KW-0819">tRNA processing</keyword>
<keyword evidence="9" id="KW-0460">Magnesium</keyword>
<evidence type="ECO:0000256" key="5">
    <source>
        <dbReference type="ARBA" id="ARBA00022694"/>
    </source>
</evidence>
<dbReference type="NCBIfam" id="TIGR00150">
    <property type="entry name" value="T6A_YjeE"/>
    <property type="match status" value="1"/>
</dbReference>
<evidence type="ECO:0000256" key="1">
    <source>
        <dbReference type="ARBA" id="ARBA00004496"/>
    </source>
</evidence>
<dbReference type="SUPFAM" id="SSF52540">
    <property type="entry name" value="P-loop containing nucleoside triphosphate hydrolases"/>
    <property type="match status" value="1"/>
</dbReference>
<keyword evidence="6" id="KW-0479">Metal-binding</keyword>
<dbReference type="Gene3D" id="3.40.50.300">
    <property type="entry name" value="P-loop containing nucleotide triphosphate hydrolases"/>
    <property type="match status" value="1"/>
</dbReference>
<evidence type="ECO:0000256" key="8">
    <source>
        <dbReference type="ARBA" id="ARBA00022840"/>
    </source>
</evidence>
<keyword evidence="8" id="KW-0067">ATP-binding</keyword>
<name>A0A382N2Z1_9ZZZZ</name>
<reference evidence="11" key="1">
    <citation type="submission" date="2018-05" db="EMBL/GenBank/DDBJ databases">
        <authorList>
            <person name="Lanie J.A."/>
            <person name="Ng W.-L."/>
            <person name="Kazmierczak K.M."/>
            <person name="Andrzejewski T.M."/>
            <person name="Davidsen T.M."/>
            <person name="Wayne K.J."/>
            <person name="Tettelin H."/>
            <person name="Glass J.I."/>
            <person name="Rusch D."/>
            <person name="Podicherti R."/>
            <person name="Tsui H.-C.T."/>
            <person name="Winkler M.E."/>
        </authorList>
    </citation>
    <scope>NUCLEOTIDE SEQUENCE</scope>
</reference>
<evidence type="ECO:0000256" key="7">
    <source>
        <dbReference type="ARBA" id="ARBA00022741"/>
    </source>
</evidence>
<dbReference type="EMBL" id="UINC01097324">
    <property type="protein sequence ID" value="SVC54938.1"/>
    <property type="molecule type" value="Genomic_DNA"/>
</dbReference>
<evidence type="ECO:0000256" key="2">
    <source>
        <dbReference type="ARBA" id="ARBA00007599"/>
    </source>
</evidence>
<evidence type="ECO:0000256" key="4">
    <source>
        <dbReference type="ARBA" id="ARBA00022490"/>
    </source>
</evidence>
<keyword evidence="4" id="KW-0963">Cytoplasm</keyword>
<sequence length="145" mass="16498">MNQANHFQSEGHLERIFILRSLKATQQLAQSIASISIPGDVIKLKGPIGVGKTFFARAILRSLGCQEEIPSPTFTLVQTYQLSKLTVWHFDLFRLKHPDEIYELGLEEATLNGLTLIEWPERIAFFSPKHHAEITFSFNPHGDRI</sequence>
<evidence type="ECO:0000256" key="3">
    <source>
        <dbReference type="ARBA" id="ARBA00019010"/>
    </source>
</evidence>
<comment type="similarity">
    <text evidence="2">Belongs to the TsaE family.</text>
</comment>
<dbReference type="GO" id="GO:0002949">
    <property type="term" value="P:tRNA threonylcarbamoyladenosine modification"/>
    <property type="evidence" value="ECO:0007669"/>
    <property type="project" value="InterPro"/>
</dbReference>
<proteinExistence type="inferred from homology"/>
<dbReference type="GO" id="GO:0005737">
    <property type="term" value="C:cytoplasm"/>
    <property type="evidence" value="ECO:0007669"/>
    <property type="project" value="UniProtKB-SubCell"/>
</dbReference>
<dbReference type="GO" id="GO:0005524">
    <property type="term" value="F:ATP binding"/>
    <property type="evidence" value="ECO:0007669"/>
    <property type="project" value="UniProtKB-KW"/>
</dbReference>
<dbReference type="PANTHER" id="PTHR33540">
    <property type="entry name" value="TRNA THREONYLCARBAMOYLADENOSINE BIOSYNTHESIS PROTEIN TSAE"/>
    <property type="match status" value="1"/>
</dbReference>
<accession>A0A382N2Z1</accession>
<dbReference type="PANTHER" id="PTHR33540:SF2">
    <property type="entry name" value="TRNA THREONYLCARBAMOYLADENOSINE BIOSYNTHESIS PROTEIN TSAE"/>
    <property type="match status" value="1"/>
</dbReference>
<evidence type="ECO:0000256" key="9">
    <source>
        <dbReference type="ARBA" id="ARBA00022842"/>
    </source>
</evidence>
<organism evidence="11">
    <name type="scientific">marine metagenome</name>
    <dbReference type="NCBI Taxonomy" id="408172"/>
    <lineage>
        <taxon>unclassified sequences</taxon>
        <taxon>metagenomes</taxon>
        <taxon>ecological metagenomes</taxon>
    </lineage>
</organism>
<evidence type="ECO:0000256" key="10">
    <source>
        <dbReference type="ARBA" id="ARBA00032441"/>
    </source>
</evidence>
<evidence type="ECO:0000256" key="6">
    <source>
        <dbReference type="ARBA" id="ARBA00022723"/>
    </source>
</evidence>
<dbReference type="GO" id="GO:0046872">
    <property type="term" value="F:metal ion binding"/>
    <property type="evidence" value="ECO:0007669"/>
    <property type="project" value="UniProtKB-KW"/>
</dbReference>
<protein>
    <recommendedName>
        <fullName evidence="3">tRNA threonylcarbamoyladenosine biosynthesis protein TsaE</fullName>
    </recommendedName>
    <alternativeName>
        <fullName evidence="10">t(6)A37 threonylcarbamoyladenosine biosynthesis protein TsaE</fullName>
    </alternativeName>
</protein>